<feature type="transmembrane region" description="Helical" evidence="1">
    <location>
        <begin position="31"/>
        <end position="49"/>
    </location>
</feature>
<keyword evidence="3" id="KW-1185">Reference proteome</keyword>
<dbReference type="Proteomes" id="UP000799092">
    <property type="component" value="Unassembled WGS sequence"/>
</dbReference>
<dbReference type="EMBL" id="WJNG01000003">
    <property type="protein sequence ID" value="MRH42075.1"/>
    <property type="molecule type" value="Genomic_DNA"/>
</dbReference>
<keyword evidence="1" id="KW-0472">Membrane</keyword>
<sequence>MFIPVGFALAFPYLIKNFKKDGKWKFDYKKFIFFGIPALYLTFSFSLYYNSPLGNLDIPLWIRMDGAEIELGGTILGYIILSCFFKTKKE</sequence>
<evidence type="ECO:0000313" key="3">
    <source>
        <dbReference type="Proteomes" id="UP000799092"/>
    </source>
</evidence>
<reference evidence="2" key="1">
    <citation type="submission" date="2019-11" db="EMBL/GenBank/DDBJ databases">
        <authorList>
            <person name="Li J."/>
        </authorList>
    </citation>
    <scope>NUCLEOTIDE SEQUENCE</scope>
    <source>
        <strain evidence="2">B6B</strain>
    </source>
</reference>
<accession>A0A6A8D8I9</accession>
<protein>
    <submittedName>
        <fullName evidence="2">Uncharacterized protein</fullName>
    </submittedName>
</protein>
<dbReference type="AlphaFoldDB" id="A0A6A8D8I9"/>
<feature type="transmembrane region" description="Helical" evidence="1">
    <location>
        <begin position="69"/>
        <end position="85"/>
    </location>
</feature>
<evidence type="ECO:0000256" key="1">
    <source>
        <dbReference type="SAM" id="Phobius"/>
    </source>
</evidence>
<organism evidence="2 3">
    <name type="scientific">Aquibacillus halophilus</name>
    <dbReference type="NCBI Taxonomy" id="930132"/>
    <lineage>
        <taxon>Bacteria</taxon>
        <taxon>Bacillati</taxon>
        <taxon>Bacillota</taxon>
        <taxon>Bacilli</taxon>
        <taxon>Bacillales</taxon>
        <taxon>Bacillaceae</taxon>
        <taxon>Aquibacillus</taxon>
    </lineage>
</organism>
<keyword evidence="1" id="KW-1133">Transmembrane helix</keyword>
<dbReference type="OrthoDB" id="2864457at2"/>
<evidence type="ECO:0000313" key="2">
    <source>
        <dbReference type="EMBL" id="MRH42075.1"/>
    </source>
</evidence>
<gene>
    <name evidence="2" type="ORF">GH741_05225</name>
</gene>
<comment type="caution">
    <text evidence="2">The sequence shown here is derived from an EMBL/GenBank/DDBJ whole genome shotgun (WGS) entry which is preliminary data.</text>
</comment>
<keyword evidence="1" id="KW-0812">Transmembrane</keyword>
<proteinExistence type="predicted"/>
<name>A0A6A8D8I9_9BACI</name>
<dbReference type="RefSeq" id="WP_153735726.1">
    <property type="nucleotide sequence ID" value="NZ_WJNG01000003.1"/>
</dbReference>